<reference evidence="2 3" key="1">
    <citation type="submission" date="2018-10" db="EMBL/GenBank/DDBJ databases">
        <authorList>
            <person name="Perry B.J."/>
            <person name="Sullivan J.T."/>
            <person name="Murphy R.J.T."/>
            <person name="Ramsay J.P."/>
            <person name="Ronson C.W."/>
        </authorList>
    </citation>
    <scope>NUCLEOTIDE SEQUENCE [LARGE SCALE GENOMIC DNA]</scope>
    <source>
        <strain evidence="2 3">NZP2014</strain>
    </source>
</reference>
<evidence type="ECO:0000313" key="3">
    <source>
        <dbReference type="Proteomes" id="UP000503339"/>
    </source>
</evidence>
<evidence type="ECO:0000256" key="1">
    <source>
        <dbReference type="SAM" id="Phobius"/>
    </source>
</evidence>
<name>A0A6M7UH74_9HYPH</name>
<sequence length="263" mass="28078">MNCLGASIGDDAEISLGKDWAMQHVSIARVGEEIRRRLSELPKKRYLIAAAVFVVLAALGKLMGGPEALQALCNQIVSDLGNIQPLNMVSRYFANLAACDTVNGYAGDYVNCSSLRFIDPRRFLGSLLYTLGDVWSDSGVPGRIILPFALIAGFPIAMSIVWPIGKIFGDGISGVVRLVLGALVTPFIASVIALLLQVVALVLFTIFGVTLGLIAWLGTVFGGVWSLWKLVSDIKESAEKMEHVVGALAVVTAEPPPNNVKPD</sequence>
<gene>
    <name evidence="2" type="ORF">EB233_14500</name>
</gene>
<feature type="transmembrane region" description="Helical" evidence="1">
    <location>
        <begin position="46"/>
        <end position="64"/>
    </location>
</feature>
<keyword evidence="1" id="KW-0472">Membrane</keyword>
<accession>A0A6M7UH74</accession>
<protein>
    <submittedName>
        <fullName evidence="2">Uncharacterized protein</fullName>
    </submittedName>
</protein>
<dbReference type="KEGG" id="merd:EB233_14500"/>
<organism evidence="2 3">
    <name type="scientific">Mesorhizobium erdmanii</name>
    <dbReference type="NCBI Taxonomy" id="1777866"/>
    <lineage>
        <taxon>Bacteria</taxon>
        <taxon>Pseudomonadati</taxon>
        <taxon>Pseudomonadota</taxon>
        <taxon>Alphaproteobacteria</taxon>
        <taxon>Hyphomicrobiales</taxon>
        <taxon>Phyllobacteriaceae</taxon>
        <taxon>Mesorhizobium</taxon>
    </lineage>
</organism>
<proteinExistence type="predicted"/>
<dbReference type="Proteomes" id="UP000503339">
    <property type="component" value="Chromosome"/>
</dbReference>
<keyword evidence="1" id="KW-1133">Transmembrane helix</keyword>
<dbReference type="EMBL" id="CP033361">
    <property type="protein sequence ID" value="QKC76584.1"/>
    <property type="molecule type" value="Genomic_DNA"/>
</dbReference>
<keyword evidence="3" id="KW-1185">Reference proteome</keyword>
<feature type="transmembrane region" description="Helical" evidence="1">
    <location>
        <begin position="202"/>
        <end position="228"/>
    </location>
</feature>
<keyword evidence="1" id="KW-0812">Transmembrane</keyword>
<evidence type="ECO:0000313" key="2">
    <source>
        <dbReference type="EMBL" id="QKC76584.1"/>
    </source>
</evidence>
<dbReference type="AlphaFoldDB" id="A0A6M7UH74"/>
<feature type="transmembrane region" description="Helical" evidence="1">
    <location>
        <begin position="144"/>
        <end position="164"/>
    </location>
</feature>
<feature type="transmembrane region" description="Helical" evidence="1">
    <location>
        <begin position="176"/>
        <end position="196"/>
    </location>
</feature>